<dbReference type="PANTHER" id="PTHR43078">
    <property type="entry name" value="UDP-GLUCURONIC ACID DECARBOXYLASE-RELATED"/>
    <property type="match status" value="1"/>
</dbReference>
<dbReference type="GO" id="GO:0033320">
    <property type="term" value="P:UDP-D-xylose biosynthetic process"/>
    <property type="evidence" value="ECO:0007669"/>
    <property type="project" value="UniProtKB-UniPathway"/>
</dbReference>
<dbReference type="Proteomes" id="UP000738826">
    <property type="component" value="Unassembled WGS sequence"/>
</dbReference>
<evidence type="ECO:0000256" key="7">
    <source>
        <dbReference type="ARBA" id="ARBA00023027"/>
    </source>
</evidence>
<dbReference type="SUPFAM" id="SSF51735">
    <property type="entry name" value="NAD(P)-binding Rossmann-fold domains"/>
    <property type="match status" value="1"/>
</dbReference>
<keyword evidence="10" id="KW-0325">Glycoprotein</keyword>
<dbReference type="AlphaFoldDB" id="A0A8J8CHJ0"/>
<dbReference type="GO" id="GO:0070403">
    <property type="term" value="F:NAD+ binding"/>
    <property type="evidence" value="ECO:0007669"/>
    <property type="project" value="InterPro"/>
</dbReference>
<keyword evidence="7" id="KW-0520">NAD</keyword>
<comment type="subcellular location">
    <subcellularLocation>
        <location evidence="2">Golgi apparatus membrane</location>
        <topology evidence="2">Single-pass type II membrane protein</topology>
    </subcellularLocation>
    <subcellularLocation>
        <location evidence="12">Golgi apparatus</location>
        <location evidence="12">Golgi stack membrane</location>
    </subcellularLocation>
</comment>
<dbReference type="GO" id="GO:0042732">
    <property type="term" value="P:D-xylose metabolic process"/>
    <property type="evidence" value="ECO:0007669"/>
    <property type="project" value="InterPro"/>
</dbReference>
<comment type="cofactor">
    <cofactor evidence="1">
        <name>NAD(+)</name>
        <dbReference type="ChEBI" id="CHEBI:57540"/>
    </cofactor>
</comment>
<keyword evidence="8" id="KW-0333">Golgi apparatus</keyword>
<comment type="caution">
    <text evidence="14">The sequence shown here is derived from an EMBL/GenBank/DDBJ whole genome shotgun (WGS) entry which is preliminary data.</text>
</comment>
<keyword evidence="6" id="KW-1133">Transmembrane helix</keyword>
<keyword evidence="4" id="KW-0210">Decarboxylase</keyword>
<reference evidence="14" key="1">
    <citation type="submission" date="2019-11" db="EMBL/GenBank/DDBJ databases">
        <title>Lipid analysis of CO2-rich subsurface aquifers suggests an autotrophy-based deep biosphere with lysolipids enriched in CPR bacteria.</title>
        <authorList>
            <person name="Probst A.J."/>
            <person name="Elling F.J."/>
            <person name="Castelle C.J."/>
            <person name="Zhu Q."/>
            <person name="Elvert M."/>
            <person name="Birarda G."/>
            <person name="Holman H.-Y."/>
            <person name="Lane K.R."/>
            <person name="Ladd B."/>
            <person name="Ryan M.C."/>
            <person name="Woyke T."/>
            <person name="Hinrichs K.-U."/>
            <person name="Banfield J.F."/>
        </authorList>
    </citation>
    <scope>NUCLEOTIDE SEQUENCE</scope>
    <source>
        <strain evidence="14">CG_2015-04_33_537</strain>
    </source>
</reference>
<dbReference type="UniPathway" id="UPA00796">
    <property type="reaction ID" value="UER00771"/>
</dbReference>
<gene>
    <name evidence="14" type="ORF">GW779_06290</name>
</gene>
<evidence type="ECO:0000259" key="13">
    <source>
        <dbReference type="Pfam" id="PF01370"/>
    </source>
</evidence>
<dbReference type="EMBL" id="JAACQH010000144">
    <property type="protein sequence ID" value="NCS91986.1"/>
    <property type="molecule type" value="Genomic_DNA"/>
</dbReference>
<evidence type="ECO:0000256" key="12">
    <source>
        <dbReference type="ARBA" id="ARBA00037859"/>
    </source>
</evidence>
<protein>
    <submittedName>
        <fullName evidence="14">SDR family oxidoreductase</fullName>
    </submittedName>
</protein>
<name>A0A8J8CHJ0_9ARCH</name>
<evidence type="ECO:0000256" key="1">
    <source>
        <dbReference type="ARBA" id="ARBA00001911"/>
    </source>
</evidence>
<dbReference type="GO" id="GO:0048040">
    <property type="term" value="F:UDP-glucuronate decarboxylase activity"/>
    <property type="evidence" value="ECO:0007669"/>
    <property type="project" value="TreeGrafter"/>
</dbReference>
<keyword evidence="9" id="KW-0472">Membrane</keyword>
<dbReference type="InterPro" id="IPR044516">
    <property type="entry name" value="UXS-like"/>
</dbReference>
<evidence type="ECO:0000256" key="10">
    <source>
        <dbReference type="ARBA" id="ARBA00023180"/>
    </source>
</evidence>
<evidence type="ECO:0000256" key="11">
    <source>
        <dbReference type="ARBA" id="ARBA00023239"/>
    </source>
</evidence>
<keyword evidence="3" id="KW-0812">Transmembrane</keyword>
<dbReference type="CDD" id="cd05230">
    <property type="entry name" value="UGD_SDR_e"/>
    <property type="match status" value="1"/>
</dbReference>
<evidence type="ECO:0000256" key="8">
    <source>
        <dbReference type="ARBA" id="ARBA00023034"/>
    </source>
</evidence>
<evidence type="ECO:0000313" key="15">
    <source>
        <dbReference type="Proteomes" id="UP000738826"/>
    </source>
</evidence>
<sequence>MNEEIALVTGGAGFIGSHLCEYLLNKGFKVICADNLSTGSEKNIEKLRTNEDFKFLKKDVRDDLEIKEKINYIFDMASRASPKDFKDYPIDILTTNGFGVFNLLNLAEKNNAKFLFSSTSEIYGDPKEHPQKETYCGNVNTLGIRGCYDEAKRFAEAMTMAYVREKNVDARIIRIFNTYGPRLNEYDGRVISNFITQALRNEPITVYGDGNQTRSFCYVSDMVEGIYKAMMEGKKGDVYNLGGEDEYKILDIASKIKELTSTNSNIVFKELPEDDPRIRKPNIGKAKKYLNWEPIINLEDGLKKTIEYFKNEI</sequence>
<dbReference type="InterPro" id="IPR001509">
    <property type="entry name" value="Epimerase_deHydtase"/>
</dbReference>
<dbReference type="InterPro" id="IPR036291">
    <property type="entry name" value="NAD(P)-bd_dom_sf"/>
</dbReference>
<evidence type="ECO:0000256" key="6">
    <source>
        <dbReference type="ARBA" id="ARBA00022989"/>
    </source>
</evidence>
<feature type="domain" description="NAD-dependent epimerase/dehydratase" evidence="13">
    <location>
        <begin position="6"/>
        <end position="242"/>
    </location>
</feature>
<evidence type="ECO:0000256" key="2">
    <source>
        <dbReference type="ARBA" id="ARBA00004323"/>
    </source>
</evidence>
<dbReference type="FunFam" id="3.40.50.720:FF:000065">
    <property type="entry name" value="UDP-glucuronic acid decarboxylase 1"/>
    <property type="match status" value="1"/>
</dbReference>
<organism evidence="14 15">
    <name type="scientific">Candidatus Altarchaeum hamiconexum</name>
    <dbReference type="NCBI Taxonomy" id="1803513"/>
    <lineage>
        <taxon>Archaea</taxon>
        <taxon>Candidatus Altarchaeota</taxon>
        <taxon>Candidatus Altiarchaeia</taxon>
        <taxon>Candidatus Altarchaeales</taxon>
        <taxon>Candidatus Altarchaeaceae</taxon>
        <taxon>Candidatus Altarchaeum</taxon>
    </lineage>
</organism>
<dbReference type="GO" id="GO:0005737">
    <property type="term" value="C:cytoplasm"/>
    <property type="evidence" value="ECO:0007669"/>
    <property type="project" value="TreeGrafter"/>
</dbReference>
<dbReference type="Gene3D" id="3.40.50.720">
    <property type="entry name" value="NAD(P)-binding Rossmann-like Domain"/>
    <property type="match status" value="1"/>
</dbReference>
<evidence type="ECO:0000256" key="4">
    <source>
        <dbReference type="ARBA" id="ARBA00022793"/>
    </source>
</evidence>
<keyword evidence="11" id="KW-0456">Lyase</keyword>
<evidence type="ECO:0000256" key="9">
    <source>
        <dbReference type="ARBA" id="ARBA00023136"/>
    </source>
</evidence>
<evidence type="ECO:0000313" key="14">
    <source>
        <dbReference type="EMBL" id="NCS91986.1"/>
    </source>
</evidence>
<dbReference type="PANTHER" id="PTHR43078:SF6">
    <property type="entry name" value="UDP-GLUCURONIC ACID DECARBOXYLASE 1"/>
    <property type="match status" value="1"/>
</dbReference>
<proteinExistence type="predicted"/>
<evidence type="ECO:0000256" key="5">
    <source>
        <dbReference type="ARBA" id="ARBA00022968"/>
    </source>
</evidence>
<dbReference type="Pfam" id="PF01370">
    <property type="entry name" value="Epimerase"/>
    <property type="match status" value="1"/>
</dbReference>
<evidence type="ECO:0000256" key="3">
    <source>
        <dbReference type="ARBA" id="ARBA00022692"/>
    </source>
</evidence>
<accession>A0A8J8CHJ0</accession>
<keyword evidence="5" id="KW-0735">Signal-anchor</keyword>